<evidence type="ECO:0000313" key="5">
    <source>
        <dbReference type="EMBL" id="CCO21183.1"/>
    </source>
</evidence>
<dbReference type="InterPro" id="IPR030048">
    <property type="entry name" value="SurE"/>
</dbReference>
<dbReference type="EMBL" id="HF548289">
    <property type="protein sequence ID" value="CCO21248.1"/>
    <property type="molecule type" value="Genomic_DNA"/>
</dbReference>
<evidence type="ECO:0000256" key="1">
    <source>
        <dbReference type="ARBA" id="ARBA00011062"/>
    </source>
</evidence>
<keyword evidence="2" id="KW-0479">Metal-binding</keyword>
<feature type="domain" description="Survival protein SurE-like phosphatase/nucleotidase" evidence="4">
    <location>
        <begin position="24"/>
        <end position="210"/>
    </location>
</feature>
<dbReference type="Pfam" id="PF01975">
    <property type="entry name" value="SurE"/>
    <property type="match status" value="1"/>
</dbReference>
<evidence type="ECO:0000313" key="7">
    <source>
        <dbReference type="EMBL" id="CCO21248.1"/>
    </source>
</evidence>
<evidence type="ECO:0000256" key="2">
    <source>
        <dbReference type="ARBA" id="ARBA00022723"/>
    </source>
</evidence>
<dbReference type="GO" id="GO:0008252">
    <property type="term" value="F:nucleotidase activity"/>
    <property type="evidence" value="ECO:0007669"/>
    <property type="project" value="InterPro"/>
</dbReference>
<organism evidence="6">
    <name type="scientific">termite gut metagenome</name>
    <dbReference type="NCBI Taxonomy" id="433724"/>
    <lineage>
        <taxon>unclassified sequences</taxon>
        <taxon>metagenomes</taxon>
        <taxon>organismal metagenomes</taxon>
    </lineage>
</organism>
<accession>S0DDP2</accession>
<evidence type="ECO:0000313" key="6">
    <source>
        <dbReference type="EMBL" id="CCO21233.1"/>
    </source>
</evidence>
<dbReference type="EMBL" id="HF548287">
    <property type="protein sequence ID" value="CCO21183.1"/>
    <property type="molecule type" value="Genomic_DNA"/>
</dbReference>
<gene>
    <name evidence="5" type="ORF">BN138_371</name>
    <name evidence="6" type="ORF">BN138_421</name>
    <name evidence="7" type="ORF">BN138_436</name>
</gene>
<evidence type="ECO:0000259" key="4">
    <source>
        <dbReference type="Pfam" id="PF01975"/>
    </source>
</evidence>
<comment type="similarity">
    <text evidence="1">Belongs to the SurE nucleotidase family.</text>
</comment>
<dbReference type="Gene3D" id="3.40.1210.10">
    <property type="entry name" value="Survival protein SurE-like phosphatase/nucleotidase"/>
    <property type="match status" value="1"/>
</dbReference>
<keyword evidence="3 6" id="KW-0378">Hydrolase</keyword>
<dbReference type="GO" id="GO:0046872">
    <property type="term" value="F:metal ion binding"/>
    <property type="evidence" value="ECO:0007669"/>
    <property type="project" value="UniProtKB-KW"/>
</dbReference>
<reference evidence="6" key="2">
    <citation type="journal article" date="2013" name="Biotechnol. Biofuels">
        <title>Mining for hemicellulases in the fungus-growing termite Pseudacanthotermes militaris using functional metagenomics.</title>
        <authorList>
            <person name="Bastien G."/>
            <person name="Arnal G."/>
            <person name="Bozonnet S."/>
            <person name="Laguerre S."/>
            <person name="Ferreira F."/>
            <person name="Faure R."/>
            <person name="Henrissat B."/>
            <person name="Lefevre F."/>
            <person name="Robe P."/>
            <person name="Bouchez O."/>
            <person name="Noirot C."/>
            <person name="Dumon C."/>
            <person name="O'Donohue M."/>
        </authorList>
    </citation>
    <scope>NUCLEOTIDE SEQUENCE</scope>
</reference>
<evidence type="ECO:0000256" key="3">
    <source>
        <dbReference type="ARBA" id="ARBA00022801"/>
    </source>
</evidence>
<reference evidence="6" key="1">
    <citation type="submission" date="2012-10" db="EMBL/GenBank/DDBJ databases">
        <authorList>
            <person name="Sandrine L."/>
        </authorList>
    </citation>
    <scope>NUCLEOTIDE SEQUENCE</scope>
</reference>
<dbReference type="AlphaFoldDB" id="S0DDP2"/>
<name>S0DDP2_9ZZZZ</name>
<dbReference type="SUPFAM" id="SSF64167">
    <property type="entry name" value="SurE-like"/>
    <property type="match status" value="1"/>
</dbReference>
<dbReference type="NCBIfam" id="TIGR00087">
    <property type="entry name" value="surE"/>
    <property type="match status" value="1"/>
</dbReference>
<proteinExistence type="inferred from homology"/>
<dbReference type="HAMAP" id="MF_00060">
    <property type="entry name" value="SurE"/>
    <property type="match status" value="1"/>
</dbReference>
<dbReference type="PANTHER" id="PTHR30457:SF0">
    <property type="entry name" value="PHOSPHATASE, PUTATIVE (AFU_ORTHOLOGUE AFUA_4G01070)-RELATED"/>
    <property type="match status" value="1"/>
</dbReference>
<sequence>MGREDRQKNYLCDLKAKNMKERLIFLTNDDGVGARGLARLIEMVREFGHIVVVAPETTQSGMSHAITMSSPLYLRKVREEAGLEVYACSGTPVDCVKMALDHLLVERMPDLICSGINHGSNAAINVLYSGTMGAAIEGGFYDVPSIGFSLDDHSLDADFEAAGIVAREIVAGILESRPPVPLCLNVNVPVARPSGIKGIKVCRQCRGSWREEFFCRQNPLGRDYFWLTGEFKNAEPCATDTDEWALAHGYVSVVPIQVDLTNHAQLAPLGKILDR</sequence>
<dbReference type="InterPro" id="IPR036523">
    <property type="entry name" value="SurE-like_sf"/>
</dbReference>
<dbReference type="NCBIfam" id="NF001490">
    <property type="entry name" value="PRK00346.1-4"/>
    <property type="match status" value="1"/>
</dbReference>
<dbReference type="InterPro" id="IPR002828">
    <property type="entry name" value="SurE-like_Pase/nucleotidase"/>
</dbReference>
<dbReference type="PANTHER" id="PTHR30457">
    <property type="entry name" value="5'-NUCLEOTIDASE SURE"/>
    <property type="match status" value="1"/>
</dbReference>
<protein>
    <submittedName>
        <fullName evidence="6">Putative nucleoside 5'-monophosphate phosphohydrolase</fullName>
    </submittedName>
</protein>
<dbReference type="EMBL" id="HF548288">
    <property type="protein sequence ID" value="CCO21233.1"/>
    <property type="molecule type" value="Genomic_DNA"/>
</dbReference>
<dbReference type="NCBIfam" id="NF001492">
    <property type="entry name" value="PRK00346.2-2"/>
    <property type="match status" value="1"/>
</dbReference>